<dbReference type="Gene3D" id="3.20.110.10">
    <property type="entry name" value="Glycoside hydrolase 38, N terminal domain"/>
    <property type="match status" value="1"/>
</dbReference>
<protein>
    <submittedName>
        <fullName evidence="3">Lysosomal alpha-mannosidase</fullName>
    </submittedName>
</protein>
<gene>
    <name evidence="3" type="ORF">GBAR_LOCUS3315</name>
</gene>
<dbReference type="InterPro" id="IPR027291">
    <property type="entry name" value="Glyco_hydro_38_N_sf"/>
</dbReference>
<comment type="caution">
    <text evidence="3">The sequence shown here is derived from an EMBL/GenBank/DDBJ whole genome shotgun (WGS) entry which is preliminary data.</text>
</comment>
<dbReference type="GO" id="GO:0006013">
    <property type="term" value="P:mannose metabolic process"/>
    <property type="evidence" value="ECO:0007669"/>
    <property type="project" value="InterPro"/>
</dbReference>
<dbReference type="EMBL" id="CASHTH010000460">
    <property type="protein sequence ID" value="CAI8002045.1"/>
    <property type="molecule type" value="Genomic_DNA"/>
</dbReference>
<accession>A0AA35R2U2</accession>
<dbReference type="InterPro" id="IPR050843">
    <property type="entry name" value="Glycosyl_Hydrlase_38"/>
</dbReference>
<dbReference type="Proteomes" id="UP001174909">
    <property type="component" value="Unassembled WGS sequence"/>
</dbReference>
<dbReference type="InterPro" id="IPR037094">
    <property type="entry name" value="Glyco_hydro_38_cen_sf"/>
</dbReference>
<dbReference type="Pfam" id="PF01074">
    <property type="entry name" value="Glyco_hydro_38N"/>
    <property type="match status" value="1"/>
</dbReference>
<dbReference type="SUPFAM" id="SSF88713">
    <property type="entry name" value="Glycoside hydrolase/deacetylase"/>
    <property type="match status" value="1"/>
</dbReference>
<proteinExistence type="predicted"/>
<organism evidence="3 4">
    <name type="scientific">Geodia barretti</name>
    <name type="common">Barrett's horny sponge</name>
    <dbReference type="NCBI Taxonomy" id="519541"/>
    <lineage>
        <taxon>Eukaryota</taxon>
        <taxon>Metazoa</taxon>
        <taxon>Porifera</taxon>
        <taxon>Demospongiae</taxon>
        <taxon>Heteroscleromorpha</taxon>
        <taxon>Tetractinellida</taxon>
        <taxon>Astrophorina</taxon>
        <taxon>Geodiidae</taxon>
        <taxon>Geodia</taxon>
    </lineage>
</organism>
<feature type="signal peptide" evidence="1">
    <location>
        <begin position="1"/>
        <end position="25"/>
    </location>
</feature>
<dbReference type="InterPro" id="IPR011330">
    <property type="entry name" value="Glyco_hydro/deAcase_b/a-brl"/>
</dbReference>
<feature type="chain" id="PRO_5041353529" evidence="1">
    <location>
        <begin position="26"/>
        <end position="364"/>
    </location>
</feature>
<dbReference type="Gene3D" id="1.20.1270.50">
    <property type="entry name" value="Glycoside hydrolase family 38, central domain"/>
    <property type="match status" value="1"/>
</dbReference>
<evidence type="ECO:0000313" key="4">
    <source>
        <dbReference type="Proteomes" id="UP001174909"/>
    </source>
</evidence>
<dbReference type="PANTHER" id="PTHR11607">
    <property type="entry name" value="ALPHA-MANNOSIDASE"/>
    <property type="match status" value="1"/>
</dbReference>
<dbReference type="FunFam" id="3.20.110.10:FF:000001">
    <property type="entry name" value="Alpha-mannosidase"/>
    <property type="match status" value="1"/>
</dbReference>
<dbReference type="AlphaFoldDB" id="A0AA35R2U2"/>
<dbReference type="PANTHER" id="PTHR11607:SF3">
    <property type="entry name" value="LYSOSOMAL ALPHA-MANNOSIDASE"/>
    <property type="match status" value="1"/>
</dbReference>
<dbReference type="GO" id="GO:0004559">
    <property type="term" value="F:alpha-mannosidase activity"/>
    <property type="evidence" value="ECO:0007669"/>
    <property type="project" value="InterPro"/>
</dbReference>
<evidence type="ECO:0000259" key="2">
    <source>
        <dbReference type="Pfam" id="PF01074"/>
    </source>
</evidence>
<dbReference type="FunFam" id="1.20.1270.50:FF:000002">
    <property type="entry name" value="Alpha-mannosidase"/>
    <property type="match status" value="1"/>
</dbReference>
<name>A0AA35R2U2_GEOBA</name>
<keyword evidence="4" id="KW-1185">Reference proteome</keyword>
<reference evidence="3" key="1">
    <citation type="submission" date="2023-03" db="EMBL/GenBank/DDBJ databases">
        <authorList>
            <person name="Steffen K."/>
            <person name="Cardenas P."/>
        </authorList>
    </citation>
    <scope>NUCLEOTIDE SEQUENCE</scope>
</reference>
<feature type="domain" description="Glycoside hydrolase family 38 N-terminal" evidence="2">
    <location>
        <begin position="29"/>
        <end position="344"/>
    </location>
</feature>
<dbReference type="InterPro" id="IPR000602">
    <property type="entry name" value="Glyco_hydro_38_N"/>
</dbReference>
<evidence type="ECO:0000313" key="3">
    <source>
        <dbReference type="EMBL" id="CAI8002045.1"/>
    </source>
</evidence>
<evidence type="ECO:0000256" key="1">
    <source>
        <dbReference type="SAM" id="SignalP"/>
    </source>
</evidence>
<dbReference type="GO" id="GO:0005764">
    <property type="term" value="C:lysosome"/>
    <property type="evidence" value="ECO:0007669"/>
    <property type="project" value="TreeGrafter"/>
</dbReference>
<keyword evidence="1" id="KW-0732">Signal</keyword>
<dbReference type="CDD" id="cd10810">
    <property type="entry name" value="GH38N_AMII_LAM_like"/>
    <property type="match status" value="1"/>
</dbReference>
<sequence>MALSLPKNLLPLLLLLLCCLGSTRGGKVQVHLVPHTHLDTGWVKTVDQYYYGAHNEIQHAGVQYILHTVIQELQSNPSRTFNWVEMAFFIRWWNEQNNATKDAVRKLVTETRQLEFLNAGWTMNDEGVTDYNSIIDQMTVGLRFVEENFGPSARPRVAWHIDTFGHSSEMATIHSLLGMDGFFFFRVDWADRRNRQESKTMEMVWRGSQSLGQSTEIFTGILYSGYGPPKGFCFDLQCSTVVPVQDDPDLEEYNVDERVADFVNAVLTRNSCYETGHVMLTMGSDFQYESAVENYLNIDKLIHYVNAKSDQLEVFYSTPSRYVDAINKLNKTWTLKTDDFFPYSDNPFSYWTGYYSSRPGLKAY</sequence>